<feature type="domain" description="N-acetyltransferase" evidence="4">
    <location>
        <begin position="42"/>
        <end position="198"/>
    </location>
</feature>
<dbReference type="CDD" id="cd04301">
    <property type="entry name" value="NAT_SF"/>
    <property type="match status" value="1"/>
</dbReference>
<evidence type="ECO:0000256" key="2">
    <source>
        <dbReference type="ARBA" id="ARBA00023315"/>
    </source>
</evidence>
<dbReference type="KEGG" id="xbc:ELE36_12835"/>
<dbReference type="PANTHER" id="PTHR43072:SF23">
    <property type="entry name" value="UPF0039 PROTEIN C11D3.02C"/>
    <property type="match status" value="1"/>
</dbReference>
<dbReference type="PANTHER" id="PTHR43072">
    <property type="entry name" value="N-ACETYLTRANSFERASE"/>
    <property type="match status" value="1"/>
</dbReference>
<dbReference type="InterPro" id="IPR000182">
    <property type="entry name" value="GNAT_dom"/>
</dbReference>
<dbReference type="OrthoDB" id="9807426at2"/>
<dbReference type="InterPro" id="IPR016181">
    <property type="entry name" value="Acyl_CoA_acyltransferase"/>
</dbReference>
<dbReference type="Pfam" id="PF00583">
    <property type="entry name" value="Acetyltransf_1"/>
    <property type="match status" value="1"/>
</dbReference>
<keyword evidence="1 5" id="KW-0808">Transferase</keyword>
<keyword evidence="2" id="KW-0012">Acyltransferase</keyword>
<dbReference type="RefSeq" id="WP_129833904.1">
    <property type="nucleotide sequence ID" value="NZ_CP035704.1"/>
</dbReference>
<dbReference type="Gene3D" id="3.40.630.30">
    <property type="match status" value="1"/>
</dbReference>
<name>A0A411HKX0_9GAMM</name>
<evidence type="ECO:0000256" key="1">
    <source>
        <dbReference type="ARBA" id="ARBA00022679"/>
    </source>
</evidence>
<dbReference type="EMBL" id="CP035704">
    <property type="protein sequence ID" value="QBB71165.1"/>
    <property type="molecule type" value="Genomic_DNA"/>
</dbReference>
<proteinExistence type="predicted"/>
<evidence type="ECO:0000313" key="6">
    <source>
        <dbReference type="Proteomes" id="UP000291562"/>
    </source>
</evidence>
<evidence type="ECO:0000256" key="3">
    <source>
        <dbReference type="SAM" id="MobiDB-lite"/>
    </source>
</evidence>
<accession>A0A411HKX0</accession>
<evidence type="ECO:0000259" key="4">
    <source>
        <dbReference type="PROSITE" id="PS51186"/>
    </source>
</evidence>
<keyword evidence="6" id="KW-1185">Reference proteome</keyword>
<protein>
    <submittedName>
        <fullName evidence="5">GNAT family N-acetyltransferase</fullName>
    </submittedName>
</protein>
<dbReference type="GO" id="GO:0016747">
    <property type="term" value="F:acyltransferase activity, transferring groups other than amino-acyl groups"/>
    <property type="evidence" value="ECO:0007669"/>
    <property type="project" value="InterPro"/>
</dbReference>
<reference evidence="5 6" key="1">
    <citation type="submission" date="2019-01" db="EMBL/GenBank/DDBJ databases">
        <title>Pseudolysobacter antarctica gen. nov., sp. nov., isolated from Fildes Peninsula, Antarctica.</title>
        <authorList>
            <person name="Wei Z."/>
            <person name="Peng F."/>
        </authorList>
    </citation>
    <scope>NUCLEOTIDE SEQUENCE [LARGE SCALE GENOMIC DNA]</scope>
    <source>
        <strain evidence="5 6">AQ6-296</strain>
    </source>
</reference>
<dbReference type="Proteomes" id="UP000291562">
    <property type="component" value="Chromosome"/>
</dbReference>
<sequence length="202" mass="22348">MTNGNESASAIGGNVAPAPKGSISPIHDDARWSEKLRDGTTVLIRAIRDEDAELERRFIEQLSPQSRRFRFLGEIKSPDPQLLRQFTHVDQVKEVAFVALIAVGTAEREIGVSRYSVLGDGVTCECAIAVSDEWHNQGLATLLMNHLIDVARQHGISRMYSVDAPDNQGMRDLAEHLGFVRTRDPNDARQVLHTLDLNAPTV</sequence>
<gene>
    <name evidence="5" type="ORF">ELE36_12835</name>
</gene>
<evidence type="ECO:0000313" key="5">
    <source>
        <dbReference type="EMBL" id="QBB71165.1"/>
    </source>
</evidence>
<dbReference type="AlphaFoldDB" id="A0A411HKX0"/>
<dbReference type="PROSITE" id="PS51186">
    <property type="entry name" value="GNAT"/>
    <property type="match status" value="1"/>
</dbReference>
<feature type="region of interest" description="Disordered" evidence="3">
    <location>
        <begin position="1"/>
        <end position="26"/>
    </location>
</feature>
<organism evidence="5 6">
    <name type="scientific">Pseudolysobacter antarcticus</name>
    <dbReference type="NCBI Taxonomy" id="2511995"/>
    <lineage>
        <taxon>Bacteria</taxon>
        <taxon>Pseudomonadati</taxon>
        <taxon>Pseudomonadota</taxon>
        <taxon>Gammaproteobacteria</taxon>
        <taxon>Lysobacterales</taxon>
        <taxon>Rhodanobacteraceae</taxon>
        <taxon>Pseudolysobacter</taxon>
    </lineage>
</organism>
<dbReference type="SUPFAM" id="SSF55729">
    <property type="entry name" value="Acyl-CoA N-acyltransferases (Nat)"/>
    <property type="match status" value="1"/>
</dbReference>